<dbReference type="AlphaFoldDB" id="A0A8E0VJP0"/>
<dbReference type="GO" id="GO:1903394">
    <property type="term" value="P:protein localization to kinetochore involved in kinetochore assembly"/>
    <property type="evidence" value="ECO:0007669"/>
    <property type="project" value="TreeGrafter"/>
</dbReference>
<dbReference type="GO" id="GO:0007094">
    <property type="term" value="P:mitotic spindle assembly checkpoint signaling"/>
    <property type="evidence" value="ECO:0007669"/>
    <property type="project" value="TreeGrafter"/>
</dbReference>
<evidence type="ECO:0000313" key="3">
    <source>
        <dbReference type="Proteomes" id="UP000728185"/>
    </source>
</evidence>
<dbReference type="InterPro" id="IPR052802">
    <property type="entry name" value="KNTC1"/>
</dbReference>
<sequence length="1244" mass="140514">MAERQDHLVRTIVEFVIRRVQQLEICTSPNKTPDCVTPGVPICPFSWPDFAISWTEGFLKATSLIRNGCETVYRTPGDKVRAFLSGLGSLDPEVDPLSDVRRLAKQLRTIETLRNVYGCRLSLADCNTETELSIAYRILDIPFNLGMPLSDGVDDLTARYLKDRKIDMETFYQGYALDLCRRIQVAVENYDSVSSSDDNPSSEDTKSDPHIEDPKTLVLHACVVAGWITVPLCRIKVVTKLASLVPFPWPSELMELVDKILKLARDNRLLRAKPITFGRVNNRCHAKYGAHVPQLLRLERLASISRIQEILSRYSLTDVINANTEMDCSFDIARQAVCCLLYNFANPFVGCSVTNNFDFATPRLNEQVLQDSATIARELVPSEEWSVWFARVRMQMLREMASDLSILDRTAPDIEKRRQSVFEQRVSFVLQQLDESTKCLHDALLGARSQECRSQDLRLPSYYVIKRFLGMDCLRSIEYNLCLLPSDETDQIALVLEFAVAIAQAILCAERAEFPQSSCFSSVDLVGSSLFSLWLHQHNDNVQYALGVINLVASMRKLPLSSLSRRCHLVQLLTSCWVRYRKANGLCLEYEDSLSLRSAYDRILPDVSRGNREELLAWNWSTASLQSLREMDNNSQLDASFEDQSNAMRITCGLLLDYLRPVVHWSQMKQLRNSYSSQSWVSPLTASHSLLPACSFCVRLWNSPFGRLGCLLQFWHDSMIPLLIEMLTRAGTLATDGFSYVLSIVSQSLHALFLLVSRAVGYWGSKITSPDKRCTCQIQSLQSHTQGLLQILQAYDVFFATMTKTRLPALSDPLEHWTFSPMFNETPRVDSLSLQNSTESLSWLSSLFRWLLRPFRQPADQNSFGSFSSSASESRLSALERLAEGSIDLASSWATQYGLRLRVAASSRDSMRLNSPKLSQNHQARWSLIRTRCLVSALETALGPTEDKYLDQTLVLGLALAVPIEDATIAVRSVVNSIRDAPKKIKAGLFFVFPYSQLNLSHLVARGENGESAAVIFKKLCRIVPSRKQESYSVILGVLLPSDTTCTDDSSFSKISDVSNRIRLLPPVRVLVSFARDFQLPLRDALVNHLRALFSSSLGNPVEPMMNQPVPSFHFPGSADLDNFNMDPFGAKQPEPDTDTLTLCIHHRIVLRRADVILTRLMAMDCNQPRSDLLITLRGLYNETSSYEYERLQFLLEWIAFISPEPPEPHATRLLNLLQTYKRISSPTNRERELTSSILNDDVS</sequence>
<name>A0A8E0VJP0_9TREM</name>
<dbReference type="Proteomes" id="UP000728185">
    <property type="component" value="Unassembled WGS sequence"/>
</dbReference>
<dbReference type="OrthoDB" id="343783at2759"/>
<dbReference type="GO" id="GO:0005828">
    <property type="term" value="C:kinetochore microtubule"/>
    <property type="evidence" value="ECO:0007669"/>
    <property type="project" value="TreeGrafter"/>
</dbReference>
<dbReference type="EMBL" id="LUCM01005179">
    <property type="protein sequence ID" value="KAA0193225.1"/>
    <property type="molecule type" value="Genomic_DNA"/>
</dbReference>
<evidence type="ECO:0000256" key="1">
    <source>
        <dbReference type="SAM" id="MobiDB-lite"/>
    </source>
</evidence>
<comment type="caution">
    <text evidence="2">The sequence shown here is derived from an EMBL/GenBank/DDBJ whole genome shotgun (WGS) entry which is preliminary data.</text>
</comment>
<feature type="region of interest" description="Disordered" evidence="1">
    <location>
        <begin position="191"/>
        <end position="210"/>
    </location>
</feature>
<reference evidence="2" key="1">
    <citation type="submission" date="2019-05" db="EMBL/GenBank/DDBJ databases">
        <title>Annotation for the trematode Fasciolopsis buski.</title>
        <authorList>
            <person name="Choi Y.-J."/>
        </authorList>
    </citation>
    <scope>NUCLEOTIDE SEQUENCE</scope>
    <source>
        <strain evidence="2">HT</strain>
        <tissue evidence="2">Whole worm</tissue>
    </source>
</reference>
<organism evidence="2 3">
    <name type="scientific">Fasciolopsis buskii</name>
    <dbReference type="NCBI Taxonomy" id="27845"/>
    <lineage>
        <taxon>Eukaryota</taxon>
        <taxon>Metazoa</taxon>
        <taxon>Spiralia</taxon>
        <taxon>Lophotrochozoa</taxon>
        <taxon>Platyhelminthes</taxon>
        <taxon>Trematoda</taxon>
        <taxon>Digenea</taxon>
        <taxon>Plagiorchiida</taxon>
        <taxon>Echinostomata</taxon>
        <taxon>Echinostomatoidea</taxon>
        <taxon>Fasciolidae</taxon>
        <taxon>Fasciolopsis</taxon>
    </lineage>
</organism>
<dbReference type="GO" id="GO:0000070">
    <property type="term" value="P:mitotic sister chromatid segregation"/>
    <property type="evidence" value="ECO:0007669"/>
    <property type="project" value="TreeGrafter"/>
</dbReference>
<dbReference type="PANTHER" id="PTHR15688:SF1">
    <property type="entry name" value="KINETOCHORE-ASSOCIATED PROTEIN 1"/>
    <property type="match status" value="1"/>
</dbReference>
<dbReference type="GO" id="GO:0031267">
    <property type="term" value="F:small GTPase binding"/>
    <property type="evidence" value="ECO:0007669"/>
    <property type="project" value="TreeGrafter"/>
</dbReference>
<accession>A0A8E0VJP0</accession>
<keyword evidence="3" id="KW-1185">Reference proteome</keyword>
<proteinExistence type="predicted"/>
<evidence type="ECO:0000313" key="2">
    <source>
        <dbReference type="EMBL" id="KAA0193225.1"/>
    </source>
</evidence>
<dbReference type="GO" id="GO:1990423">
    <property type="term" value="C:RZZ complex"/>
    <property type="evidence" value="ECO:0007669"/>
    <property type="project" value="TreeGrafter"/>
</dbReference>
<protein>
    <submittedName>
        <fullName evidence="2">Uncharacterized protein</fullName>
    </submittedName>
</protein>
<dbReference type="GO" id="GO:0005737">
    <property type="term" value="C:cytoplasm"/>
    <property type="evidence" value="ECO:0007669"/>
    <property type="project" value="TreeGrafter"/>
</dbReference>
<gene>
    <name evidence="2" type="ORF">FBUS_09841</name>
</gene>
<dbReference type="PANTHER" id="PTHR15688">
    <property type="entry name" value="KINETOCHORE-ASSOCIATED PROTEIN 1"/>
    <property type="match status" value="1"/>
</dbReference>